<evidence type="ECO:0008006" key="9">
    <source>
        <dbReference type="Google" id="ProtNLM"/>
    </source>
</evidence>
<proteinExistence type="inferred from homology"/>
<keyword evidence="6" id="KW-0503">Monooxygenase</keyword>
<dbReference type="Proteomes" id="UP001324427">
    <property type="component" value="Unassembled WGS sequence"/>
</dbReference>
<dbReference type="InterPro" id="IPR002403">
    <property type="entry name" value="Cyt_P450_E_grp-IV"/>
</dbReference>
<dbReference type="PANTHER" id="PTHR24305:SF164">
    <property type="entry name" value="P450, PUTATIVE (EUROFUNG)-RELATED"/>
    <property type="match status" value="1"/>
</dbReference>
<dbReference type="PRINTS" id="PR00465">
    <property type="entry name" value="EP450IV"/>
</dbReference>
<name>A0AAV9JNY0_9PEZI</name>
<evidence type="ECO:0000256" key="3">
    <source>
        <dbReference type="ARBA" id="ARBA00022723"/>
    </source>
</evidence>
<dbReference type="GO" id="GO:0005506">
    <property type="term" value="F:iron ion binding"/>
    <property type="evidence" value="ECO:0007669"/>
    <property type="project" value="InterPro"/>
</dbReference>
<comment type="cofactor">
    <cofactor evidence="1 5">
        <name>heme</name>
        <dbReference type="ChEBI" id="CHEBI:30413"/>
    </cofactor>
</comment>
<gene>
    <name evidence="7" type="ORF">LTR36_001305</name>
</gene>
<organism evidence="7 8">
    <name type="scientific">Oleoguttula mirabilis</name>
    <dbReference type="NCBI Taxonomy" id="1507867"/>
    <lineage>
        <taxon>Eukaryota</taxon>
        <taxon>Fungi</taxon>
        <taxon>Dikarya</taxon>
        <taxon>Ascomycota</taxon>
        <taxon>Pezizomycotina</taxon>
        <taxon>Dothideomycetes</taxon>
        <taxon>Dothideomycetidae</taxon>
        <taxon>Mycosphaerellales</taxon>
        <taxon>Teratosphaeriaceae</taxon>
        <taxon>Oleoguttula</taxon>
    </lineage>
</organism>
<dbReference type="Pfam" id="PF00067">
    <property type="entry name" value="p450"/>
    <property type="match status" value="1"/>
</dbReference>
<dbReference type="Gene3D" id="1.10.630.10">
    <property type="entry name" value="Cytochrome P450"/>
    <property type="match status" value="1"/>
</dbReference>
<comment type="similarity">
    <text evidence="2 6">Belongs to the cytochrome P450 family.</text>
</comment>
<dbReference type="InterPro" id="IPR036396">
    <property type="entry name" value="Cyt_P450_sf"/>
</dbReference>
<dbReference type="GO" id="GO:0016705">
    <property type="term" value="F:oxidoreductase activity, acting on paired donors, with incorporation or reduction of molecular oxygen"/>
    <property type="evidence" value="ECO:0007669"/>
    <property type="project" value="InterPro"/>
</dbReference>
<evidence type="ECO:0000313" key="7">
    <source>
        <dbReference type="EMBL" id="KAK4547084.1"/>
    </source>
</evidence>
<dbReference type="InterPro" id="IPR017972">
    <property type="entry name" value="Cyt_P450_CS"/>
</dbReference>
<dbReference type="GO" id="GO:0020037">
    <property type="term" value="F:heme binding"/>
    <property type="evidence" value="ECO:0007669"/>
    <property type="project" value="InterPro"/>
</dbReference>
<sequence>MIPFAIALLGFTFLVWYVVESLYIDPKSKIPGPKSYALTGWRLAYDDWQATRTRTIHRLHQQYGPVVRIGPNEVHFNSLAALRKIYGAGSGFERTSFYRMFEVYGRQNLFTFYTTAQHGERKKLLANAYSKSAVLHGAAAQDLAEDVHHYMELLSKLGGEENDVFKTLHYFSLDGITNFLYGPQLGGTSATSGDTAHRALLDDVFASSRRKLTWFAVHLPKLTKWLYTRSGLLEALVQPLLPMQKPSTYTAVRAHALQAMKNTRSALDSGRLHTEELSGTIIGKLFTHQTAAVKSGPRAGLDDLDIASECADHLLAGIDTTADTLMFLFWAISLPENKHIQEKLAVEVQKANGDLDKHENLTPAATGKLPYLDAVIKETLRLYAPLPASEPRCFPYGETVIDGYTIPAGTIVSMSPYSLHRNEDAFPDPLKFDPERWTGVRDDTAAKWFWAFSSGGRMCIGLHLAMAKMTTLVSAVYRQYSTTIAPGFENTSPAVTSRFELFIDETQPQIAQHKCMLKFERNNIIDD</sequence>
<keyword evidence="5 6" id="KW-0349">Heme</keyword>
<reference evidence="7 8" key="1">
    <citation type="submission" date="2021-11" db="EMBL/GenBank/DDBJ databases">
        <title>Black yeast isolated from Biological Soil Crust.</title>
        <authorList>
            <person name="Kurbessoian T."/>
        </authorList>
    </citation>
    <scope>NUCLEOTIDE SEQUENCE [LARGE SCALE GENOMIC DNA]</scope>
    <source>
        <strain evidence="7 8">CCFEE 5522</strain>
    </source>
</reference>
<dbReference type="GO" id="GO:0004497">
    <property type="term" value="F:monooxygenase activity"/>
    <property type="evidence" value="ECO:0007669"/>
    <property type="project" value="UniProtKB-KW"/>
</dbReference>
<evidence type="ECO:0000256" key="5">
    <source>
        <dbReference type="PIRSR" id="PIRSR602403-1"/>
    </source>
</evidence>
<keyword evidence="6" id="KW-0560">Oxidoreductase</keyword>
<dbReference type="InterPro" id="IPR050121">
    <property type="entry name" value="Cytochrome_P450_monoxygenase"/>
</dbReference>
<keyword evidence="4 5" id="KW-0408">Iron</keyword>
<keyword evidence="8" id="KW-1185">Reference proteome</keyword>
<dbReference type="PROSITE" id="PS00086">
    <property type="entry name" value="CYTOCHROME_P450"/>
    <property type="match status" value="1"/>
</dbReference>
<keyword evidence="3 5" id="KW-0479">Metal-binding</keyword>
<evidence type="ECO:0000256" key="4">
    <source>
        <dbReference type="ARBA" id="ARBA00023004"/>
    </source>
</evidence>
<accession>A0AAV9JNY0</accession>
<dbReference type="PANTHER" id="PTHR24305">
    <property type="entry name" value="CYTOCHROME P450"/>
    <property type="match status" value="1"/>
</dbReference>
<evidence type="ECO:0000256" key="2">
    <source>
        <dbReference type="ARBA" id="ARBA00010617"/>
    </source>
</evidence>
<dbReference type="InterPro" id="IPR001128">
    <property type="entry name" value="Cyt_P450"/>
</dbReference>
<evidence type="ECO:0000256" key="6">
    <source>
        <dbReference type="RuleBase" id="RU000461"/>
    </source>
</evidence>
<dbReference type="EMBL" id="JAVFHQ010000012">
    <property type="protein sequence ID" value="KAK4547084.1"/>
    <property type="molecule type" value="Genomic_DNA"/>
</dbReference>
<feature type="binding site" description="axial binding residue" evidence="5">
    <location>
        <position position="459"/>
    </location>
    <ligand>
        <name>heme</name>
        <dbReference type="ChEBI" id="CHEBI:30413"/>
    </ligand>
    <ligandPart>
        <name>Fe</name>
        <dbReference type="ChEBI" id="CHEBI:18248"/>
    </ligandPart>
</feature>
<dbReference type="PRINTS" id="PR00385">
    <property type="entry name" value="P450"/>
</dbReference>
<comment type="caution">
    <text evidence="7">The sequence shown here is derived from an EMBL/GenBank/DDBJ whole genome shotgun (WGS) entry which is preliminary data.</text>
</comment>
<protein>
    <recommendedName>
        <fullName evidence="9">Cytochrome P450</fullName>
    </recommendedName>
</protein>
<dbReference type="AlphaFoldDB" id="A0AAV9JNY0"/>
<dbReference type="SUPFAM" id="SSF48264">
    <property type="entry name" value="Cytochrome P450"/>
    <property type="match status" value="1"/>
</dbReference>
<evidence type="ECO:0000256" key="1">
    <source>
        <dbReference type="ARBA" id="ARBA00001971"/>
    </source>
</evidence>
<dbReference type="CDD" id="cd11059">
    <property type="entry name" value="CYP_fungal"/>
    <property type="match status" value="1"/>
</dbReference>
<evidence type="ECO:0000313" key="8">
    <source>
        <dbReference type="Proteomes" id="UP001324427"/>
    </source>
</evidence>